<evidence type="ECO:0008006" key="3">
    <source>
        <dbReference type="Google" id="ProtNLM"/>
    </source>
</evidence>
<name>A0A8H3B8E0_9AGAM</name>
<proteinExistence type="predicted"/>
<dbReference type="Proteomes" id="UP000663861">
    <property type="component" value="Unassembled WGS sequence"/>
</dbReference>
<dbReference type="InterPro" id="IPR004242">
    <property type="entry name" value="Transposase_21"/>
</dbReference>
<dbReference type="PANTHER" id="PTHR46579">
    <property type="entry name" value="F5/8 TYPE C DOMAIN-CONTAINING PROTEIN-RELATED"/>
    <property type="match status" value="1"/>
</dbReference>
<dbReference type="AlphaFoldDB" id="A0A8H3B8E0"/>
<protein>
    <recommendedName>
        <fullName evidence="3">Transposase family Tnp2 protein</fullName>
    </recommendedName>
</protein>
<dbReference type="Pfam" id="PF02992">
    <property type="entry name" value="Transposase_21"/>
    <property type="match status" value="1"/>
</dbReference>
<reference evidence="1" key="1">
    <citation type="submission" date="2021-01" db="EMBL/GenBank/DDBJ databases">
        <authorList>
            <person name="Kaushik A."/>
        </authorList>
    </citation>
    <scope>NUCLEOTIDE SEQUENCE</scope>
    <source>
        <strain evidence="1">AG4-RS23</strain>
    </source>
</reference>
<organism evidence="1 2">
    <name type="scientific">Rhizoctonia solani</name>
    <dbReference type="NCBI Taxonomy" id="456999"/>
    <lineage>
        <taxon>Eukaryota</taxon>
        <taxon>Fungi</taxon>
        <taxon>Dikarya</taxon>
        <taxon>Basidiomycota</taxon>
        <taxon>Agaricomycotina</taxon>
        <taxon>Agaricomycetes</taxon>
        <taxon>Cantharellales</taxon>
        <taxon>Ceratobasidiaceae</taxon>
        <taxon>Rhizoctonia</taxon>
    </lineage>
</organism>
<gene>
    <name evidence="1" type="ORF">RDB_LOCUS53528</name>
</gene>
<evidence type="ECO:0000313" key="1">
    <source>
        <dbReference type="EMBL" id="CAE6450211.1"/>
    </source>
</evidence>
<evidence type="ECO:0000313" key="2">
    <source>
        <dbReference type="Proteomes" id="UP000663861"/>
    </source>
</evidence>
<dbReference type="PANTHER" id="PTHR46579:SF1">
    <property type="entry name" value="F5_8 TYPE C DOMAIN-CONTAINING PROTEIN"/>
    <property type="match status" value="1"/>
</dbReference>
<comment type="caution">
    <text evidence="1">The sequence shown here is derived from an EMBL/GenBank/DDBJ whole genome shotgun (WGS) entry which is preliminary data.</text>
</comment>
<accession>A0A8H3B8E0</accession>
<sequence>MPRLNPAGAPYAIFSYIPLIPQLIAMFRNPSTYKELLYRSEHWKDGETIKDVFDAFLYEYLCATRVTVDGEKMPYKHFEDFRELALMIMLDGMAPFKRRKHSCWPIILINFNLKPEIRMHQNNIICVGAIPGPHSPKDINSFLQPLIDELAQLAKGVEAVDVVREEVFSLRAHVIAAGGDIPAISKLLEFLGHNAQFPCRVCMIQGVPGRTANNSTHLYCPLHRPDNNSIDPLDLPLRTHDETIEQGYNVLRAPNEHARSKLATECGVKGVTLLARLSSIRIPDSFPVEVMHMVWINLIPQLMDLWQGKFQNLDSGIEQYDIDPLLVNSLGNICVESAATFPSSHGCSVPHFKNRSHFTAESWSMWAMSHAPQLLRRRFKKSEYYIHFVRLVKLLNEVMDIEIQRSELPRIREEIAEWVQDFERIYYQHNAERLQVCTTNVHYLLHIVDSIERMGPVCVYWSYPMERYCSFIGAAVKSRRFPYANIARRLLDVAQLRTIREIYDLHDSISFGQTRASTEGDKAIELAQADKVPGKEYKDILLLTPRTEQLVVTVPLRNQINKYLATAFGVKINNKASEEIVPASLKQWGRMRITDGGDLVHARGYHKLRPDGRDASFVRYQLLVDRLAHRRKAEENLEEQSFYGQVQHIFQLDLPPRTIVNKQKDPKTLLLAMIYEAPVTREETYKYPVVWYQGELSTGEVVDASTIACTVGRLKDNKRWWIVDRSTGTGDIEFI</sequence>
<dbReference type="EMBL" id="CAJMWY010000882">
    <property type="protein sequence ID" value="CAE6450211.1"/>
    <property type="molecule type" value="Genomic_DNA"/>
</dbReference>